<reference evidence="1 2" key="1">
    <citation type="submission" date="2012-10" db="EMBL/GenBank/DDBJ databases">
        <authorList>
            <person name="Zafar N."/>
            <person name="Inman J."/>
            <person name="Hall N."/>
            <person name="Lorenzi H."/>
            <person name="Caler E."/>
        </authorList>
    </citation>
    <scope>NUCLEOTIDE SEQUENCE [LARGE SCALE GENOMIC DNA]</scope>
    <source>
        <strain evidence="1 2">IP1</strain>
    </source>
</reference>
<sequence length="104" mass="12053">MTKNLTVTPSNELLMTRFYTCRNLILTPLRLSVKIPEVKDVAAVGCCYHKLTERNDFKNTTQQAKYVGGSLNVLRSVKHPYLDEELNRFPMSKFVSEIIEMERK</sequence>
<dbReference type="KEGG" id="eiv:EIN_324450"/>
<keyword evidence="2" id="KW-1185">Reference proteome</keyword>
<dbReference type="PANTHER" id="PTHR12496">
    <property type="entry name" value="CGI-41 METHYLTRANSFERASE"/>
    <property type="match status" value="1"/>
</dbReference>
<gene>
    <name evidence="1" type="ORF">EIN_324450</name>
</gene>
<proteinExistence type="predicted"/>
<accession>L7FN18</accession>
<dbReference type="OrthoDB" id="10258156at2759"/>
<protein>
    <submittedName>
        <fullName evidence="1">Uncharacterized protein</fullName>
    </submittedName>
</protein>
<dbReference type="InterPro" id="IPR052220">
    <property type="entry name" value="METTL25"/>
</dbReference>
<name>L7FN18_ENTIV</name>
<evidence type="ECO:0000313" key="1">
    <source>
        <dbReference type="EMBL" id="ELP92507.1"/>
    </source>
</evidence>
<dbReference type="PANTHER" id="PTHR12496:SF0">
    <property type="entry name" value="METHYLTRANSFERASE DOMAIN-CONTAINING PROTEIN"/>
    <property type="match status" value="1"/>
</dbReference>
<dbReference type="AlphaFoldDB" id="L7FN18"/>
<organism evidence="1 2">
    <name type="scientific">Entamoeba invadens IP1</name>
    <dbReference type="NCBI Taxonomy" id="370355"/>
    <lineage>
        <taxon>Eukaryota</taxon>
        <taxon>Amoebozoa</taxon>
        <taxon>Evosea</taxon>
        <taxon>Archamoebae</taxon>
        <taxon>Mastigamoebida</taxon>
        <taxon>Entamoebidae</taxon>
        <taxon>Entamoeba</taxon>
    </lineage>
</organism>
<dbReference type="VEuPathDB" id="AmoebaDB:EIN_324450"/>
<dbReference type="Proteomes" id="UP000014680">
    <property type="component" value="Unassembled WGS sequence"/>
</dbReference>
<evidence type="ECO:0000313" key="2">
    <source>
        <dbReference type="Proteomes" id="UP000014680"/>
    </source>
</evidence>
<dbReference type="RefSeq" id="XP_004259278.1">
    <property type="nucleotide sequence ID" value="XM_004259230.1"/>
</dbReference>
<dbReference type="EMBL" id="KB206366">
    <property type="protein sequence ID" value="ELP92507.1"/>
    <property type="molecule type" value="Genomic_DNA"/>
</dbReference>
<dbReference type="GeneID" id="14891491"/>